<dbReference type="InterPro" id="IPR015168">
    <property type="entry name" value="SsuA/THI5"/>
</dbReference>
<keyword evidence="3" id="KW-0813">Transport</keyword>
<accession>A0A1B2I1R9</accession>
<evidence type="ECO:0000256" key="4">
    <source>
        <dbReference type="ARBA" id="ARBA00022729"/>
    </source>
</evidence>
<dbReference type="PANTHER" id="PTHR30024:SF42">
    <property type="entry name" value="ALIPHATIC SULFONATES-BINDING PROTEIN-RELATED"/>
    <property type="match status" value="1"/>
</dbReference>
<dbReference type="SMART" id="SM00062">
    <property type="entry name" value="PBPb"/>
    <property type="match status" value="1"/>
</dbReference>
<dbReference type="GO" id="GO:0016020">
    <property type="term" value="C:membrane"/>
    <property type="evidence" value="ECO:0007669"/>
    <property type="project" value="InterPro"/>
</dbReference>
<evidence type="ECO:0000256" key="5">
    <source>
        <dbReference type="SAM" id="SignalP"/>
    </source>
</evidence>
<dbReference type="Proteomes" id="UP000093044">
    <property type="component" value="Chromosome"/>
</dbReference>
<dbReference type="GO" id="GO:0042597">
    <property type="term" value="C:periplasmic space"/>
    <property type="evidence" value="ECO:0007669"/>
    <property type="project" value="UniProtKB-SubCell"/>
</dbReference>
<gene>
    <name evidence="7" type="ORF">BED41_01730</name>
</gene>
<dbReference type="NCBIfam" id="TIGR01728">
    <property type="entry name" value="SsuA_fam"/>
    <property type="match status" value="1"/>
</dbReference>
<keyword evidence="8" id="KW-1185">Reference proteome</keyword>
<dbReference type="KEGG" id="cpor:BED41_01730"/>
<evidence type="ECO:0000259" key="6">
    <source>
        <dbReference type="SMART" id="SM00062"/>
    </source>
</evidence>
<dbReference type="EMBL" id="CP016757">
    <property type="protein sequence ID" value="ANZ43921.1"/>
    <property type="molecule type" value="Genomic_DNA"/>
</dbReference>
<proteinExistence type="inferred from homology"/>
<comment type="subcellular location">
    <subcellularLocation>
        <location evidence="1">Periplasm</location>
    </subcellularLocation>
</comment>
<dbReference type="PANTHER" id="PTHR30024">
    <property type="entry name" value="ALIPHATIC SULFONATES-BINDING PROTEIN-RELATED"/>
    <property type="match status" value="1"/>
</dbReference>
<comment type="similarity">
    <text evidence="2">Belongs to the bacterial solute-binding protein SsuA/TauA family.</text>
</comment>
<dbReference type="STRING" id="1197717.BED41_01730"/>
<evidence type="ECO:0000256" key="2">
    <source>
        <dbReference type="ARBA" id="ARBA00010742"/>
    </source>
</evidence>
<evidence type="ECO:0000313" key="8">
    <source>
        <dbReference type="Proteomes" id="UP000093044"/>
    </source>
</evidence>
<organism evidence="7 8">
    <name type="scientific">Cloacibacillus porcorum</name>
    <dbReference type="NCBI Taxonomy" id="1197717"/>
    <lineage>
        <taxon>Bacteria</taxon>
        <taxon>Thermotogati</taxon>
        <taxon>Synergistota</taxon>
        <taxon>Synergistia</taxon>
        <taxon>Synergistales</taxon>
        <taxon>Synergistaceae</taxon>
        <taxon>Cloacibacillus</taxon>
    </lineage>
</organism>
<keyword evidence="4 5" id="KW-0732">Signal</keyword>
<feature type="domain" description="Solute-binding protein family 3/N-terminal" evidence="6">
    <location>
        <begin position="26"/>
        <end position="246"/>
    </location>
</feature>
<reference evidence="7" key="1">
    <citation type="submission" date="2016-08" db="EMBL/GenBank/DDBJ databases">
        <title>Complete genome of Cloacibacillus porcorum.</title>
        <authorList>
            <person name="Looft T."/>
            <person name="Bayles D.O."/>
            <person name="Alt D.P."/>
        </authorList>
    </citation>
    <scope>NUCLEOTIDE SEQUENCE [LARGE SCALE GENOMIC DNA]</scope>
    <source>
        <strain evidence="7">CL-84</strain>
    </source>
</reference>
<dbReference type="GeneID" id="83056568"/>
<sequence>MKKIVTALLAVLIFAAGAFAADYPAKLAITYVKAPLNVPSIVAKYNKSFETAYPGVALSFPELTEGPKQTAALAAGEIGIASCLGATSALLAASEGLDIKIVGIYSRAPKAFMIVVKDPAIKSVRDLKGKKVAGPKGTILHQLLAAALEKEGMTVKDVQFIQMDLPSGANALAKGSVDAALLAGPAAYNTLASGARMLKNGEGLVDATIVIATTEKFLREYPKAVETFMETHKKSIEWMKKNPLAAKEMTQKETGLPMAGVEAMYPWYDFDPQIRKADIEELVRTQKFMLDNGLQRKKIDDVRKLVR</sequence>
<dbReference type="InterPro" id="IPR010067">
    <property type="entry name" value="ABC_SsuA_sub-bd"/>
</dbReference>
<protein>
    <submittedName>
        <fullName evidence="7">ABC transporter substrate-binding protein</fullName>
    </submittedName>
</protein>
<evidence type="ECO:0000313" key="7">
    <source>
        <dbReference type="EMBL" id="ANZ43921.1"/>
    </source>
</evidence>
<name>A0A1B2I1R9_9BACT</name>
<dbReference type="InterPro" id="IPR001638">
    <property type="entry name" value="Solute-binding_3/MltF_N"/>
</dbReference>
<dbReference type="Gene3D" id="3.40.190.10">
    <property type="entry name" value="Periplasmic binding protein-like II"/>
    <property type="match status" value="2"/>
</dbReference>
<dbReference type="OrthoDB" id="9814375at2"/>
<feature type="chain" id="PRO_5008538852" evidence="5">
    <location>
        <begin position="21"/>
        <end position="307"/>
    </location>
</feature>
<dbReference type="Pfam" id="PF09084">
    <property type="entry name" value="NMT1"/>
    <property type="match status" value="1"/>
</dbReference>
<feature type="signal peptide" evidence="5">
    <location>
        <begin position="1"/>
        <end position="20"/>
    </location>
</feature>
<dbReference type="RefSeq" id="WP_066742288.1">
    <property type="nucleotide sequence ID" value="NZ_CP016757.1"/>
</dbReference>
<evidence type="ECO:0000256" key="1">
    <source>
        <dbReference type="ARBA" id="ARBA00004418"/>
    </source>
</evidence>
<dbReference type="AlphaFoldDB" id="A0A1B2I1R9"/>
<evidence type="ECO:0000256" key="3">
    <source>
        <dbReference type="ARBA" id="ARBA00022448"/>
    </source>
</evidence>
<dbReference type="GO" id="GO:0042626">
    <property type="term" value="F:ATPase-coupled transmembrane transporter activity"/>
    <property type="evidence" value="ECO:0007669"/>
    <property type="project" value="InterPro"/>
</dbReference>
<dbReference type="CDD" id="cd01008">
    <property type="entry name" value="PBP2_NrtA_SsuA_CpmA_like"/>
    <property type="match status" value="1"/>
</dbReference>
<dbReference type="SUPFAM" id="SSF53850">
    <property type="entry name" value="Periplasmic binding protein-like II"/>
    <property type="match status" value="1"/>
</dbReference>